<feature type="coiled-coil region" evidence="8">
    <location>
        <begin position="376"/>
        <end position="403"/>
    </location>
</feature>
<feature type="domain" description="Protein kinase" evidence="10">
    <location>
        <begin position="787"/>
        <end position="1075"/>
    </location>
</feature>
<dbReference type="eggNOG" id="KOG0667">
    <property type="taxonomic scope" value="Eukaryota"/>
</dbReference>
<feature type="compositionally biased region" description="Basic residues" evidence="9">
    <location>
        <begin position="661"/>
        <end position="686"/>
    </location>
</feature>
<evidence type="ECO:0000256" key="3">
    <source>
        <dbReference type="ARBA" id="ARBA00022679"/>
    </source>
</evidence>
<feature type="compositionally biased region" description="Low complexity" evidence="9">
    <location>
        <begin position="234"/>
        <end position="254"/>
    </location>
</feature>
<evidence type="ECO:0000256" key="7">
    <source>
        <dbReference type="PROSITE-ProRule" id="PRU10141"/>
    </source>
</evidence>
<dbReference type="GO" id="GO:0005524">
    <property type="term" value="F:ATP binding"/>
    <property type="evidence" value="ECO:0007669"/>
    <property type="project" value="UniProtKB-UniRule"/>
</dbReference>
<dbReference type="PROSITE" id="PS00107">
    <property type="entry name" value="PROTEIN_KINASE_ATP"/>
    <property type="match status" value="1"/>
</dbReference>
<dbReference type="InterPro" id="IPR050494">
    <property type="entry name" value="Ser_Thr_dual-spec_kinase"/>
</dbReference>
<dbReference type="Pfam" id="PF00069">
    <property type="entry name" value="Pkinase"/>
    <property type="match status" value="1"/>
</dbReference>
<feature type="compositionally biased region" description="Low complexity" evidence="9">
    <location>
        <begin position="444"/>
        <end position="457"/>
    </location>
</feature>
<dbReference type="GO" id="GO:0005856">
    <property type="term" value="C:cytoskeleton"/>
    <property type="evidence" value="ECO:0007669"/>
    <property type="project" value="TreeGrafter"/>
</dbReference>
<feature type="compositionally biased region" description="Low complexity" evidence="9">
    <location>
        <begin position="22"/>
        <end position="53"/>
    </location>
</feature>
<keyword evidence="6 7" id="KW-0067">ATP-binding</keyword>
<dbReference type="InterPro" id="IPR017441">
    <property type="entry name" value="Protein_kinase_ATP_BS"/>
</dbReference>
<evidence type="ECO:0000256" key="4">
    <source>
        <dbReference type="ARBA" id="ARBA00022741"/>
    </source>
</evidence>
<evidence type="ECO:0000259" key="10">
    <source>
        <dbReference type="PROSITE" id="PS50011"/>
    </source>
</evidence>
<dbReference type="InterPro" id="IPR008271">
    <property type="entry name" value="Ser/Thr_kinase_AS"/>
</dbReference>
<feature type="region of interest" description="Disordered" evidence="9">
    <location>
        <begin position="444"/>
        <end position="477"/>
    </location>
</feature>
<evidence type="ECO:0000256" key="8">
    <source>
        <dbReference type="SAM" id="Coils"/>
    </source>
</evidence>
<evidence type="ECO:0000256" key="1">
    <source>
        <dbReference type="ARBA" id="ARBA00008867"/>
    </source>
</evidence>
<reference evidence="12" key="1">
    <citation type="submission" date="2013-05" db="EMBL/GenBank/DDBJ databases">
        <title>The Genome sequence of Mucor circinelloides f. circinelloides 1006PhL.</title>
        <authorList>
            <consortium name="The Broad Institute Genomics Platform"/>
            <person name="Cuomo C."/>
            <person name="Earl A."/>
            <person name="Findley K."/>
            <person name="Lee S.C."/>
            <person name="Walker B."/>
            <person name="Young S."/>
            <person name="Zeng Q."/>
            <person name="Gargeya S."/>
            <person name="Fitzgerald M."/>
            <person name="Haas B."/>
            <person name="Abouelleil A."/>
            <person name="Allen A.W."/>
            <person name="Alvarado L."/>
            <person name="Arachchi H.M."/>
            <person name="Berlin A.M."/>
            <person name="Chapman S.B."/>
            <person name="Gainer-Dewar J."/>
            <person name="Goldberg J."/>
            <person name="Griggs A."/>
            <person name="Gujja S."/>
            <person name="Hansen M."/>
            <person name="Howarth C."/>
            <person name="Imamovic A."/>
            <person name="Ireland A."/>
            <person name="Larimer J."/>
            <person name="McCowan C."/>
            <person name="Murphy C."/>
            <person name="Pearson M."/>
            <person name="Poon T.W."/>
            <person name="Priest M."/>
            <person name="Roberts A."/>
            <person name="Saif S."/>
            <person name="Shea T."/>
            <person name="Sisk P."/>
            <person name="Sykes S."/>
            <person name="Wortman J."/>
            <person name="Nusbaum C."/>
            <person name="Birren B."/>
        </authorList>
    </citation>
    <scope>NUCLEOTIDE SEQUENCE [LARGE SCALE GENOMIC DNA]</scope>
    <source>
        <strain evidence="12">1006PhL</strain>
    </source>
</reference>
<keyword evidence="5 11" id="KW-0418">Kinase</keyword>
<keyword evidence="4 7" id="KW-0547">Nucleotide-binding</keyword>
<dbReference type="Gene3D" id="3.30.200.20">
    <property type="entry name" value="Phosphorylase Kinase, domain 1"/>
    <property type="match status" value="1"/>
</dbReference>
<feature type="compositionally biased region" description="Polar residues" evidence="9">
    <location>
        <begin position="590"/>
        <end position="600"/>
    </location>
</feature>
<keyword evidence="2" id="KW-0723">Serine/threonine-protein kinase</keyword>
<dbReference type="STRING" id="1220926.S2JAY3"/>
<dbReference type="OrthoDB" id="9332038at2759"/>
<dbReference type="PANTHER" id="PTHR24058:SF22">
    <property type="entry name" value="DUAL SPECIFICITY TYROSINE-PHOSPHORYLATION-REGULATED KINASE 4"/>
    <property type="match status" value="1"/>
</dbReference>
<dbReference type="InterPro" id="IPR011009">
    <property type="entry name" value="Kinase-like_dom_sf"/>
</dbReference>
<feature type="region of interest" description="Disordered" evidence="9">
    <location>
        <begin position="500"/>
        <end position="527"/>
    </location>
</feature>
<dbReference type="Proteomes" id="UP000014254">
    <property type="component" value="Unassembled WGS sequence"/>
</dbReference>
<feature type="region of interest" description="Disordered" evidence="9">
    <location>
        <begin position="105"/>
        <end position="163"/>
    </location>
</feature>
<dbReference type="VEuPathDB" id="FungiDB:HMPREF1544_05846"/>
<dbReference type="InterPro" id="IPR000719">
    <property type="entry name" value="Prot_kinase_dom"/>
</dbReference>
<feature type="compositionally biased region" description="Low complexity" evidence="9">
    <location>
        <begin position="641"/>
        <end position="660"/>
    </location>
</feature>
<evidence type="ECO:0000256" key="2">
    <source>
        <dbReference type="ARBA" id="ARBA00022527"/>
    </source>
</evidence>
<feature type="compositionally biased region" description="Low complexity" evidence="9">
    <location>
        <begin position="512"/>
        <end position="527"/>
    </location>
</feature>
<evidence type="ECO:0000256" key="5">
    <source>
        <dbReference type="ARBA" id="ARBA00022777"/>
    </source>
</evidence>
<dbReference type="SUPFAM" id="SSF56112">
    <property type="entry name" value="Protein kinase-like (PK-like)"/>
    <property type="match status" value="1"/>
</dbReference>
<feature type="compositionally biased region" description="Low complexity" evidence="9">
    <location>
        <begin position="323"/>
        <end position="334"/>
    </location>
</feature>
<gene>
    <name evidence="11" type="ORF">HMPREF1544_05846</name>
</gene>
<sequence>MSSSEQDDIWAYINHREKPNNRRLTTSRSSSTVSTSRFYNSTTPPTAKPATRPEWLATQMIPPRNSSDSEVSNLVPSYMDILNNTSGQDWLDVYDYPHPEEATAIKEAPSKSTNRRTFHHQNPTTDKEAITIRKTKSMRDHTPRTKLRSPPPPPQHPDIFHDQPRLPEKKQSMQFMNKVKRKLSFSKDKKTSPQPTGNDRLSLPALTREPRRTVSSSLLPHDSPPKLPQHQPITATTTNTTTTNTTNHNTNINNGLSEYQGYSRHSRHRSFTYSPPPPRTSSLNASDVPAVPPIPTVPKLQALKSRTNSVVVRKKKSGDSAISGHSDLSSAGSSRPTSDNSRLQQRQQASDSKLTSPVLTPIEQSMQLTPATSIYAMNLSHDLAEIEKDIKELEIQRDRHSSFINASELKSRKHESSQPTMMDHPIREQSLPLSHSASQQNIAAAAAPISNEPTTKTIGRKRGKTLPGSLATPPPIPTLPLPPMTLNPIQMTIPSNLQKKTTTAAPIQLRQSTSTTPSSSSNSSNKIKLSHLSSLDDFSPSVSKKHYLSEINAKAPPGLDLGSGGLGYDIKRLERKSSLSNVMPKRKSHIPTSSTSSRDISLTATAAGSMSTSTSTKVRRAASYRQPNTSHQVQATQTKIHPSQQLLLQQQQQYQQQQQQHQHHQPPHHHHHHHSHHHHHHHHHRSNNNASKSTSTPPPPSASANTAPTPQVVEGARSPKSISTALKYYGQYLSEYEKQIEIHDYSQIYFVGPHAQTKHTAGEHNFGFDDERGDYKIVMQDHLAYRYEVIDVLGRGSFGQVVKCFDHKTAQMVAIKLIRNKKRFHAQAITEVNILKKLVEWDPQDQFHTIQMTDHFYFRNHLCIAFECLSMNLYEFIKSNHFQGFSLSLIKRMTFQILQSLSMLAEHNVIHCDLKPENIMLKHPAKSSIKVIDFGSSCFESERVYTYIQSRFYRSPEVILGISYHKAIDMWSVGCIIAELYTGLPLFPGENEQEQLSCIMETMGLPDRHLVERYSIGNPRIVANSKGKKRYPGTRSLFQALKCHDIVFIDFVERCLQWDPSRRMTPQEGLKHEWITNISANNAKPVSFLSSSALSSKRY</sequence>
<accession>S2JAY3</accession>
<feature type="compositionally biased region" description="Polar residues" evidence="9">
    <location>
        <begin position="625"/>
        <end position="640"/>
    </location>
</feature>
<keyword evidence="3" id="KW-0808">Transferase</keyword>
<proteinExistence type="inferred from homology"/>
<dbReference type="PROSITE" id="PS00108">
    <property type="entry name" value="PROTEIN_KINASE_ST"/>
    <property type="match status" value="1"/>
</dbReference>
<feature type="binding site" evidence="7">
    <location>
        <position position="816"/>
    </location>
    <ligand>
        <name>ATP</name>
        <dbReference type="ChEBI" id="CHEBI:30616"/>
    </ligand>
</feature>
<evidence type="ECO:0000313" key="12">
    <source>
        <dbReference type="Proteomes" id="UP000014254"/>
    </source>
</evidence>
<feature type="compositionally biased region" description="Polar residues" evidence="9">
    <location>
        <begin position="335"/>
        <end position="359"/>
    </location>
</feature>
<dbReference type="PROSITE" id="PS50011">
    <property type="entry name" value="PROTEIN_KINASE_DOM"/>
    <property type="match status" value="1"/>
</dbReference>
<feature type="region of interest" description="Disordered" evidence="9">
    <location>
        <begin position="579"/>
        <end position="718"/>
    </location>
</feature>
<dbReference type="InParanoid" id="S2JAY3"/>
<dbReference type="PANTHER" id="PTHR24058">
    <property type="entry name" value="DUAL SPECIFICITY PROTEIN KINASE"/>
    <property type="match status" value="1"/>
</dbReference>
<dbReference type="AlphaFoldDB" id="S2JAY3"/>
<feature type="compositionally biased region" description="Basic and acidic residues" evidence="9">
    <location>
        <begin position="125"/>
        <end position="143"/>
    </location>
</feature>
<feature type="region of interest" description="Disordered" evidence="9">
    <location>
        <begin position="18"/>
        <end position="53"/>
    </location>
</feature>
<dbReference type="Gene3D" id="1.10.510.10">
    <property type="entry name" value="Transferase(Phosphotransferase) domain 1"/>
    <property type="match status" value="1"/>
</dbReference>
<keyword evidence="8" id="KW-0175">Coiled coil</keyword>
<evidence type="ECO:0000313" key="11">
    <source>
        <dbReference type="EMBL" id="EPB87321.1"/>
    </source>
</evidence>
<dbReference type="CDD" id="cd14210">
    <property type="entry name" value="PKc_DYRK"/>
    <property type="match status" value="1"/>
</dbReference>
<feature type="compositionally biased region" description="Polar residues" evidence="9">
    <location>
        <begin position="500"/>
        <end position="511"/>
    </location>
</feature>
<name>S2JAY3_MUCC1</name>
<dbReference type="GO" id="GO:0004674">
    <property type="term" value="F:protein serine/threonine kinase activity"/>
    <property type="evidence" value="ECO:0007669"/>
    <property type="project" value="UniProtKB-KW"/>
</dbReference>
<dbReference type="SMART" id="SM00220">
    <property type="entry name" value="S_TKc"/>
    <property type="match status" value="1"/>
</dbReference>
<comment type="similarity">
    <text evidence="1">Belongs to the protein kinase superfamily. CMGC Ser/Thr protein kinase family. MNB/DYRK subfamily.</text>
</comment>
<feature type="region of interest" description="Disordered" evidence="9">
    <location>
        <begin position="181"/>
        <end position="359"/>
    </location>
</feature>
<organism evidence="11 12">
    <name type="scientific">Mucor circinelloides f. circinelloides (strain 1006PhL)</name>
    <name type="common">Mucormycosis agent</name>
    <name type="synonym">Calyptromyces circinelloides</name>
    <dbReference type="NCBI Taxonomy" id="1220926"/>
    <lineage>
        <taxon>Eukaryota</taxon>
        <taxon>Fungi</taxon>
        <taxon>Fungi incertae sedis</taxon>
        <taxon>Mucoromycota</taxon>
        <taxon>Mucoromycotina</taxon>
        <taxon>Mucoromycetes</taxon>
        <taxon>Mucorales</taxon>
        <taxon>Mucorineae</taxon>
        <taxon>Mucoraceae</taxon>
        <taxon>Mucor</taxon>
    </lineage>
</organism>
<keyword evidence="12" id="KW-1185">Reference proteome</keyword>
<dbReference type="GO" id="GO:0005737">
    <property type="term" value="C:cytoplasm"/>
    <property type="evidence" value="ECO:0007669"/>
    <property type="project" value="TreeGrafter"/>
</dbReference>
<protein>
    <submittedName>
        <fullName evidence="11">CMGC/DYRK/DYRK2 protein kinase</fullName>
    </submittedName>
</protein>
<evidence type="ECO:0000256" key="6">
    <source>
        <dbReference type="ARBA" id="ARBA00022840"/>
    </source>
</evidence>
<evidence type="ECO:0000256" key="9">
    <source>
        <dbReference type="SAM" id="MobiDB-lite"/>
    </source>
</evidence>
<dbReference type="OMA" id="PWSNFEV"/>
<dbReference type="EMBL" id="KE123970">
    <property type="protein sequence ID" value="EPB87321.1"/>
    <property type="molecule type" value="Genomic_DNA"/>
</dbReference>
<feature type="compositionally biased region" description="Low complexity" evidence="9">
    <location>
        <begin position="601"/>
        <end position="616"/>
    </location>
</feature>